<dbReference type="PROSITE" id="PS50943">
    <property type="entry name" value="HTH_CROC1"/>
    <property type="match status" value="1"/>
</dbReference>
<dbReference type="Gene3D" id="1.10.260.40">
    <property type="entry name" value="lambda repressor-like DNA-binding domains"/>
    <property type="match status" value="1"/>
</dbReference>
<dbReference type="SUPFAM" id="SSF47413">
    <property type="entry name" value="lambda repressor-like DNA-binding domains"/>
    <property type="match status" value="1"/>
</dbReference>
<gene>
    <name evidence="2" type="ORF">D7D52_10715</name>
</gene>
<sequence length="340" mass="37221">MTRTNPVGEPIGELVRRLRKERGLTQQSLADRAKCSRSQIQQIEAGTRVPQRPLRESLSAVLGVALPAIGPSAAALEADSGIDSLRMQFNVLLGKDPAAAAHALRITQQLVDAAGAAADTASLRTIALRQLARAESVLAQVPSRMVHIPEWNTVTDWCTILEQATRSVRTVHAAGLAVIGGEVGDEYHSALMRLAARTGAARLSMRRIQVIDSIADLWPYDDRLWRLTRAGITNLVVKRIHAPNAQGMLLVDERFSVSGVYDNFREGRLATRISALRPDVDFFSDRFAKLEALSRQGKAIRVNDLIATEPLSRFAQLDEGECRALFHAALERAWDALPSS</sequence>
<evidence type="ECO:0000313" key="2">
    <source>
        <dbReference type="EMBL" id="AYF74256.1"/>
    </source>
</evidence>
<organism evidence="2 3">
    <name type="scientific">Nocardia yunnanensis</name>
    <dbReference type="NCBI Taxonomy" id="2382165"/>
    <lineage>
        <taxon>Bacteria</taxon>
        <taxon>Bacillati</taxon>
        <taxon>Actinomycetota</taxon>
        <taxon>Actinomycetes</taxon>
        <taxon>Mycobacteriales</taxon>
        <taxon>Nocardiaceae</taxon>
        <taxon>Nocardia</taxon>
    </lineage>
</organism>
<dbReference type="CDD" id="cd00093">
    <property type="entry name" value="HTH_XRE"/>
    <property type="match status" value="1"/>
</dbReference>
<dbReference type="AlphaFoldDB" id="A0A386Z9N0"/>
<dbReference type="InterPro" id="IPR001387">
    <property type="entry name" value="Cro/C1-type_HTH"/>
</dbReference>
<dbReference type="InterPro" id="IPR010982">
    <property type="entry name" value="Lambda_DNA-bd_dom_sf"/>
</dbReference>
<proteinExistence type="predicted"/>
<evidence type="ECO:0000313" key="3">
    <source>
        <dbReference type="Proteomes" id="UP000267164"/>
    </source>
</evidence>
<keyword evidence="3" id="KW-1185">Reference proteome</keyword>
<name>A0A386Z9N0_9NOCA</name>
<dbReference type="Proteomes" id="UP000267164">
    <property type="component" value="Chromosome"/>
</dbReference>
<dbReference type="SMART" id="SM00530">
    <property type="entry name" value="HTH_XRE"/>
    <property type="match status" value="1"/>
</dbReference>
<protein>
    <submittedName>
        <fullName evidence="2">XRE family transcriptional regulator</fullName>
    </submittedName>
</protein>
<dbReference type="KEGG" id="nyu:D7D52_10715"/>
<dbReference type="Pfam" id="PF13560">
    <property type="entry name" value="HTH_31"/>
    <property type="match status" value="1"/>
</dbReference>
<evidence type="ECO:0000259" key="1">
    <source>
        <dbReference type="PROSITE" id="PS50943"/>
    </source>
</evidence>
<dbReference type="OrthoDB" id="5148209at2"/>
<dbReference type="GO" id="GO:0003677">
    <property type="term" value="F:DNA binding"/>
    <property type="evidence" value="ECO:0007669"/>
    <property type="project" value="InterPro"/>
</dbReference>
<feature type="domain" description="HTH cro/C1-type" evidence="1">
    <location>
        <begin position="15"/>
        <end position="69"/>
    </location>
</feature>
<dbReference type="RefSeq" id="WP_120736177.1">
    <property type="nucleotide sequence ID" value="NZ_CP032568.1"/>
</dbReference>
<dbReference type="EMBL" id="CP032568">
    <property type="protein sequence ID" value="AYF74256.1"/>
    <property type="molecule type" value="Genomic_DNA"/>
</dbReference>
<reference evidence="2 3" key="1">
    <citation type="submission" date="2018-09" db="EMBL/GenBank/DDBJ databases">
        <title>Nocardia yunnanensis sp. nov., an actinomycete isolated from a soil sample.</title>
        <authorList>
            <person name="Zhang J."/>
        </authorList>
    </citation>
    <scope>NUCLEOTIDE SEQUENCE [LARGE SCALE GENOMIC DNA]</scope>
    <source>
        <strain evidence="2 3">CFHS0054</strain>
    </source>
</reference>
<accession>A0A386Z9N0</accession>